<evidence type="ECO:0000313" key="2">
    <source>
        <dbReference type="EMBL" id="GHI26131.1"/>
    </source>
</evidence>
<dbReference type="RefSeq" id="WP_190221562.1">
    <property type="nucleotide sequence ID" value="NZ_BNBS01000003.1"/>
</dbReference>
<protein>
    <submittedName>
        <fullName evidence="2">Uncharacterized protein</fullName>
    </submittedName>
</protein>
<dbReference type="EMBL" id="BNDW01000102">
    <property type="protein sequence ID" value="GHI26131.1"/>
    <property type="molecule type" value="Genomic_DNA"/>
</dbReference>
<feature type="region of interest" description="Disordered" evidence="1">
    <location>
        <begin position="16"/>
        <end position="37"/>
    </location>
</feature>
<organism evidence="2 3">
    <name type="scientific">Streptomyces hydrogenans</name>
    <dbReference type="NCBI Taxonomy" id="1873719"/>
    <lineage>
        <taxon>Bacteria</taxon>
        <taxon>Bacillati</taxon>
        <taxon>Actinomycetota</taxon>
        <taxon>Actinomycetes</taxon>
        <taxon>Kitasatosporales</taxon>
        <taxon>Streptomycetaceae</taxon>
        <taxon>Streptomyces</taxon>
    </lineage>
</organism>
<evidence type="ECO:0000313" key="3">
    <source>
        <dbReference type="Proteomes" id="UP001052739"/>
    </source>
</evidence>
<keyword evidence="3" id="KW-1185">Reference proteome</keyword>
<sequence>MTTEVRHRDQAVPRVHYGAFFRDGPHRTPSPSTGEPLSTVTFMARTPAAGGEFRHHLPREGTYGALRADADADADAKGGKGGCRTAVPVDTTEAVRAAACPPRHRTAPHRAVRGAVDRRATA</sequence>
<feature type="compositionally biased region" description="Basic residues" evidence="1">
    <location>
        <begin position="102"/>
        <end position="112"/>
    </location>
</feature>
<comment type="caution">
    <text evidence="2">The sequence shown here is derived from an EMBL/GenBank/DDBJ whole genome shotgun (WGS) entry which is preliminary data.</text>
</comment>
<evidence type="ECO:0000256" key="1">
    <source>
        <dbReference type="SAM" id="MobiDB-lite"/>
    </source>
</evidence>
<name>A0ABQ3PM77_9ACTN</name>
<proteinExistence type="predicted"/>
<gene>
    <name evidence="2" type="ORF">Shyd_75020</name>
</gene>
<reference evidence="2" key="1">
    <citation type="submission" date="2024-05" db="EMBL/GenBank/DDBJ databases">
        <title>Whole genome shotgun sequence of Streptomyces hydrogenans NBRC 13475.</title>
        <authorList>
            <person name="Komaki H."/>
            <person name="Tamura T."/>
        </authorList>
    </citation>
    <scope>NUCLEOTIDE SEQUENCE</scope>
    <source>
        <strain evidence="2">NBRC 13475</strain>
    </source>
</reference>
<dbReference type="Proteomes" id="UP001052739">
    <property type="component" value="Unassembled WGS sequence"/>
</dbReference>
<feature type="region of interest" description="Disordered" evidence="1">
    <location>
        <begin position="101"/>
        <end position="122"/>
    </location>
</feature>
<accession>A0ABQ3PM77</accession>